<dbReference type="OrthoDB" id="529273at2759"/>
<dbReference type="RefSeq" id="XP_024740106.1">
    <property type="nucleotide sequence ID" value="XM_024882738.1"/>
</dbReference>
<evidence type="ECO:0000313" key="3">
    <source>
        <dbReference type="Proteomes" id="UP000235371"/>
    </source>
</evidence>
<dbReference type="Proteomes" id="UP000235371">
    <property type="component" value="Unassembled WGS sequence"/>
</dbReference>
<proteinExistence type="predicted"/>
<organism evidence="2 3">
    <name type="scientific">Hyaloscypha bicolor E</name>
    <dbReference type="NCBI Taxonomy" id="1095630"/>
    <lineage>
        <taxon>Eukaryota</taxon>
        <taxon>Fungi</taxon>
        <taxon>Dikarya</taxon>
        <taxon>Ascomycota</taxon>
        <taxon>Pezizomycotina</taxon>
        <taxon>Leotiomycetes</taxon>
        <taxon>Helotiales</taxon>
        <taxon>Hyaloscyphaceae</taxon>
        <taxon>Hyaloscypha</taxon>
        <taxon>Hyaloscypha bicolor</taxon>
    </lineage>
</organism>
<evidence type="ECO:0000256" key="1">
    <source>
        <dbReference type="SAM" id="Phobius"/>
    </source>
</evidence>
<dbReference type="AlphaFoldDB" id="A0A2J6TJK9"/>
<keyword evidence="1" id="KW-0472">Membrane</keyword>
<keyword evidence="3" id="KW-1185">Reference proteome</keyword>
<accession>A0A2J6TJK9</accession>
<gene>
    <name evidence="2" type="ORF">K444DRAFT_626942</name>
</gene>
<reference evidence="2 3" key="1">
    <citation type="submission" date="2016-04" db="EMBL/GenBank/DDBJ databases">
        <title>A degradative enzymes factory behind the ericoid mycorrhizal symbiosis.</title>
        <authorList>
            <consortium name="DOE Joint Genome Institute"/>
            <person name="Martino E."/>
            <person name="Morin E."/>
            <person name="Grelet G."/>
            <person name="Kuo A."/>
            <person name="Kohler A."/>
            <person name="Daghino S."/>
            <person name="Barry K."/>
            <person name="Choi C."/>
            <person name="Cichocki N."/>
            <person name="Clum A."/>
            <person name="Copeland A."/>
            <person name="Hainaut M."/>
            <person name="Haridas S."/>
            <person name="Labutti K."/>
            <person name="Lindquist E."/>
            <person name="Lipzen A."/>
            <person name="Khouja H.-R."/>
            <person name="Murat C."/>
            <person name="Ohm R."/>
            <person name="Olson A."/>
            <person name="Spatafora J."/>
            <person name="Veneault-Fourrey C."/>
            <person name="Henrissat B."/>
            <person name="Grigoriev I."/>
            <person name="Martin F."/>
            <person name="Perotto S."/>
        </authorList>
    </citation>
    <scope>NUCLEOTIDE SEQUENCE [LARGE SCALE GENOMIC DNA]</scope>
    <source>
        <strain evidence="2 3">E</strain>
    </source>
</reference>
<name>A0A2J6TJK9_9HELO</name>
<dbReference type="EMBL" id="KZ613782">
    <property type="protein sequence ID" value="PMD63202.1"/>
    <property type="molecule type" value="Genomic_DNA"/>
</dbReference>
<keyword evidence="1" id="KW-0812">Transmembrane</keyword>
<protein>
    <submittedName>
        <fullName evidence="2">Uncharacterized protein</fullName>
    </submittedName>
</protein>
<sequence length="123" mass="13490">MIDDILVGYTSAQLMVAQMNSTAPARIEIQALRLGQSVYIIAIAVVNGAIVLLVIFEAIRTLGWKRLNTFGYIDPQNLVVGGLRGGSYLQAALESDSDLVHVKIRQNGQSFSVRNWEKRDSLG</sequence>
<keyword evidence="1" id="KW-1133">Transmembrane helix</keyword>
<dbReference type="STRING" id="1095630.A0A2J6TJK9"/>
<evidence type="ECO:0000313" key="2">
    <source>
        <dbReference type="EMBL" id="PMD63202.1"/>
    </source>
</evidence>
<feature type="transmembrane region" description="Helical" evidence="1">
    <location>
        <begin position="38"/>
        <end position="59"/>
    </location>
</feature>
<dbReference type="InParanoid" id="A0A2J6TJK9"/>
<dbReference type="GeneID" id="36590815"/>